<dbReference type="RefSeq" id="WP_261734334.1">
    <property type="nucleotide sequence ID" value="NZ_JAODOQ010000001.1"/>
</dbReference>
<evidence type="ECO:0000313" key="1">
    <source>
        <dbReference type="EMBL" id="MCT8988209.1"/>
    </source>
</evidence>
<protein>
    <submittedName>
        <fullName evidence="1">Uncharacterized protein</fullName>
    </submittedName>
</protein>
<dbReference type="Proteomes" id="UP001431192">
    <property type="component" value="Unassembled WGS sequence"/>
</dbReference>
<reference evidence="1" key="1">
    <citation type="submission" date="2022-09" db="EMBL/GenBank/DDBJ databases">
        <title>Shewanella sp. KJ10-1 sp.nov, isolated from marine algae.</title>
        <authorList>
            <person name="Butt M."/>
            <person name="Lee J.K."/>
            <person name="Kim J.M."/>
            <person name="Choi D.G."/>
        </authorList>
    </citation>
    <scope>NUCLEOTIDE SEQUENCE</scope>
    <source>
        <strain evidence="1">KJ10-1</strain>
    </source>
</reference>
<organism evidence="1 2">
    <name type="scientific">Shewanella phaeophyticola</name>
    <dbReference type="NCBI Taxonomy" id="2978345"/>
    <lineage>
        <taxon>Bacteria</taxon>
        <taxon>Pseudomonadati</taxon>
        <taxon>Pseudomonadota</taxon>
        <taxon>Gammaproteobacteria</taxon>
        <taxon>Alteromonadales</taxon>
        <taxon>Shewanellaceae</taxon>
        <taxon>Shewanella</taxon>
    </lineage>
</organism>
<dbReference type="EMBL" id="JAODOQ010000001">
    <property type="protein sequence ID" value="MCT8988209.1"/>
    <property type="molecule type" value="Genomic_DNA"/>
</dbReference>
<sequence length="173" mass="19311">MDIIKEYHYRAQYFDIERWMLSKQLVLHNDHVVASDAQSIQVKQLQQPDLELEEYGGFHGVIDPFTKLQGNNIATTNLNSVTNRVNIAGLVAVSMCNAYASINAADKNNGLMPKFISPNSFLVGINPATANQSDYMLAEGIKFNCVSKRMTKPLPRERVSDIKLTQPILKKGG</sequence>
<proteinExistence type="predicted"/>
<keyword evidence="2" id="KW-1185">Reference proteome</keyword>
<accession>A0ABT2P6F6</accession>
<gene>
    <name evidence="1" type="ORF">N4T56_19390</name>
</gene>
<evidence type="ECO:0000313" key="2">
    <source>
        <dbReference type="Proteomes" id="UP001431192"/>
    </source>
</evidence>
<name>A0ABT2P6F6_9GAMM</name>
<comment type="caution">
    <text evidence="1">The sequence shown here is derived from an EMBL/GenBank/DDBJ whole genome shotgun (WGS) entry which is preliminary data.</text>
</comment>